<dbReference type="GO" id="GO:0005737">
    <property type="term" value="C:cytoplasm"/>
    <property type="evidence" value="ECO:0007669"/>
    <property type="project" value="TreeGrafter"/>
</dbReference>
<sequence length="265" mass="31075">MEGRERTVAEIAIADLRNKILDLQLEDGLIKDDLYLLRWLKARGMDPDKAERMLRRSHKWREENNAKGIRDIKVHPELIETFSLLQRVTRTGETVYFVNPYINLRKILDKYGMEDTYVRVKQTVLDAEEANIKWNREVFEGSGSDIITEETISGNTLVLDWKNVSPRQVSSINCFKFLKQLAMDYLKYVPSLGHALILINCPRVALHIVNFFKSLVEVPYLTIEVFDTNEEKWKPELLKRIHPDELLVQYGGNSRNKWEKKKQDI</sequence>
<dbReference type="Pfam" id="PF00650">
    <property type="entry name" value="CRAL_TRIO"/>
    <property type="match status" value="1"/>
</dbReference>
<reference evidence="2" key="1">
    <citation type="submission" date="2021-06" db="EMBL/GenBank/DDBJ databases">
        <authorList>
            <person name="Hodson N. C."/>
            <person name="Mongue J. A."/>
            <person name="Jaron S. K."/>
        </authorList>
    </citation>
    <scope>NUCLEOTIDE SEQUENCE</scope>
</reference>
<dbReference type="InterPro" id="IPR001251">
    <property type="entry name" value="CRAL-TRIO_dom"/>
</dbReference>
<protein>
    <recommendedName>
        <fullName evidence="1">CRAL/TRIO N-terminal domain-containing protein</fullName>
    </recommendedName>
</protein>
<keyword evidence="3" id="KW-1185">Reference proteome</keyword>
<name>A0A8J2PH86_9HEXA</name>
<proteinExistence type="predicted"/>
<dbReference type="AlphaFoldDB" id="A0A8J2PH86"/>
<dbReference type="InterPro" id="IPR051064">
    <property type="entry name" value="SEC14/CRAL-TRIO_domain"/>
</dbReference>
<evidence type="ECO:0000259" key="1">
    <source>
        <dbReference type="SMART" id="SM01100"/>
    </source>
</evidence>
<dbReference type="InterPro" id="IPR011074">
    <property type="entry name" value="CRAL/TRIO_N_dom"/>
</dbReference>
<comment type="caution">
    <text evidence="2">The sequence shown here is derived from an EMBL/GenBank/DDBJ whole genome shotgun (WGS) entry which is preliminary data.</text>
</comment>
<organism evidence="2 3">
    <name type="scientific">Allacma fusca</name>
    <dbReference type="NCBI Taxonomy" id="39272"/>
    <lineage>
        <taxon>Eukaryota</taxon>
        <taxon>Metazoa</taxon>
        <taxon>Ecdysozoa</taxon>
        <taxon>Arthropoda</taxon>
        <taxon>Hexapoda</taxon>
        <taxon>Collembola</taxon>
        <taxon>Symphypleona</taxon>
        <taxon>Sminthuridae</taxon>
        <taxon>Allacma</taxon>
    </lineage>
</organism>
<feature type="domain" description="CRAL/TRIO N-terminal" evidence="1">
    <location>
        <begin position="32"/>
        <end position="57"/>
    </location>
</feature>
<dbReference type="SMART" id="SM01100">
    <property type="entry name" value="CRAL_TRIO_N"/>
    <property type="match status" value="1"/>
</dbReference>
<dbReference type="PANTHER" id="PTHR23324:SF83">
    <property type="entry name" value="SEC14-LIKE PROTEIN 2"/>
    <property type="match status" value="1"/>
</dbReference>
<accession>A0A8J2PH86</accession>
<evidence type="ECO:0000313" key="2">
    <source>
        <dbReference type="EMBL" id="CAG7822958.1"/>
    </source>
</evidence>
<dbReference type="OrthoDB" id="440711at2759"/>
<dbReference type="PANTHER" id="PTHR23324">
    <property type="entry name" value="SEC14 RELATED PROTEIN"/>
    <property type="match status" value="1"/>
</dbReference>
<dbReference type="EMBL" id="CAJVCH010527921">
    <property type="protein sequence ID" value="CAG7822958.1"/>
    <property type="molecule type" value="Genomic_DNA"/>
</dbReference>
<gene>
    <name evidence="2" type="ORF">AFUS01_LOCUS33198</name>
</gene>
<dbReference type="Proteomes" id="UP000708208">
    <property type="component" value="Unassembled WGS sequence"/>
</dbReference>
<evidence type="ECO:0000313" key="3">
    <source>
        <dbReference type="Proteomes" id="UP000708208"/>
    </source>
</evidence>